<evidence type="ECO:0000313" key="2">
    <source>
        <dbReference type="Proteomes" id="UP000827976"/>
    </source>
</evidence>
<dbReference type="EMBL" id="CM037018">
    <property type="protein sequence ID" value="KAH7674396.1"/>
    <property type="molecule type" value="Genomic_DNA"/>
</dbReference>
<proteinExistence type="predicted"/>
<name>A0ACB7VJX9_DIOAL</name>
<keyword evidence="2" id="KW-1185">Reference proteome</keyword>
<dbReference type="Proteomes" id="UP000827976">
    <property type="component" value="Chromosome 8"/>
</dbReference>
<reference evidence="2" key="1">
    <citation type="journal article" date="2022" name="Nat. Commun.">
        <title>Chromosome evolution and the genetic basis of agronomically important traits in greater yam.</title>
        <authorList>
            <person name="Bredeson J.V."/>
            <person name="Lyons J.B."/>
            <person name="Oniyinde I.O."/>
            <person name="Okereke N.R."/>
            <person name="Kolade O."/>
            <person name="Nnabue I."/>
            <person name="Nwadili C.O."/>
            <person name="Hribova E."/>
            <person name="Parker M."/>
            <person name="Nwogha J."/>
            <person name="Shu S."/>
            <person name="Carlson J."/>
            <person name="Kariba R."/>
            <person name="Muthemba S."/>
            <person name="Knop K."/>
            <person name="Barton G.J."/>
            <person name="Sherwood A.V."/>
            <person name="Lopez-Montes A."/>
            <person name="Asiedu R."/>
            <person name="Jamnadass R."/>
            <person name="Muchugi A."/>
            <person name="Goodstein D."/>
            <person name="Egesi C.N."/>
            <person name="Featherston J."/>
            <person name="Asfaw A."/>
            <person name="Simpson G.G."/>
            <person name="Dolezel J."/>
            <person name="Hendre P.S."/>
            <person name="Van Deynze A."/>
            <person name="Kumar P.L."/>
            <person name="Obidiegwu J.E."/>
            <person name="Bhattacharjee R."/>
            <person name="Rokhsar D.S."/>
        </authorList>
    </citation>
    <scope>NUCLEOTIDE SEQUENCE [LARGE SCALE GENOMIC DNA]</scope>
    <source>
        <strain evidence="2">cv. TDa95/00328</strain>
    </source>
</reference>
<organism evidence="1 2">
    <name type="scientific">Dioscorea alata</name>
    <name type="common">Purple yam</name>
    <dbReference type="NCBI Taxonomy" id="55571"/>
    <lineage>
        <taxon>Eukaryota</taxon>
        <taxon>Viridiplantae</taxon>
        <taxon>Streptophyta</taxon>
        <taxon>Embryophyta</taxon>
        <taxon>Tracheophyta</taxon>
        <taxon>Spermatophyta</taxon>
        <taxon>Magnoliopsida</taxon>
        <taxon>Liliopsida</taxon>
        <taxon>Dioscoreales</taxon>
        <taxon>Dioscoreaceae</taxon>
        <taxon>Dioscorea</taxon>
    </lineage>
</organism>
<sequence length="496" mass="55772">MNPIFLLLILLLPIFFSTILLFQKARKPPINGGSTTVTFKDLLKNGHRFLDWTTELLLSSPTHTITIPSTIITSNPSNIQHILKTHFPNYPKGPSTISALHDLLADGIFNADGDHWTLQRKTASHHFNTNSIRSFLTTTLQFQTTTHLLPILSSAAVSGHALDLQDTLERFSFDNVCKLAFNVDPSLLAGNSVDGARFARAFETAVAVSVSRFAQPRFVWRLRRLLNLGDERKLKEAMKTVNEFATRVVEERMMKGKAGGGDDLLSKFIQDENANNSDQLLRDIIISFVLAGRDTTSSALTWFFWVVSSRPEIRRAIRDEVSSVRAKHGSEPGQAFKLEELREMEYLHAALSETLRLHPPVALNPRACLEDDTLPDGTRVKKGWSVMYSTYAMGRMKSIWGEDCMEFRPERWVVEGVFQPRSPYEFPVFHAGPRMCLGKEMAYVQMKAVAASVLERFEVEVAPGAEKERVHGFTIVLRMKGGLPVLIKNRDLSSSE</sequence>
<comment type="caution">
    <text evidence="1">The sequence shown here is derived from an EMBL/GenBank/DDBJ whole genome shotgun (WGS) entry which is preliminary data.</text>
</comment>
<protein>
    <submittedName>
        <fullName evidence="1">Cytochrome P450 E-class group I protein</fullName>
    </submittedName>
</protein>
<evidence type="ECO:0000313" key="1">
    <source>
        <dbReference type="EMBL" id="KAH7674396.1"/>
    </source>
</evidence>
<gene>
    <name evidence="1" type="ORF">IHE45_08G070000</name>
</gene>
<accession>A0ACB7VJX9</accession>